<evidence type="ECO:0000256" key="10">
    <source>
        <dbReference type="ARBA" id="ARBA00023136"/>
    </source>
</evidence>
<accession>A0A2N3HRL4</accession>
<dbReference type="GO" id="GO:0000155">
    <property type="term" value="F:phosphorelay sensor kinase activity"/>
    <property type="evidence" value="ECO:0007669"/>
    <property type="project" value="InterPro"/>
</dbReference>
<evidence type="ECO:0000313" key="13">
    <source>
        <dbReference type="EMBL" id="PKQ60705.1"/>
    </source>
</evidence>
<proteinExistence type="predicted"/>
<dbReference type="PANTHER" id="PTHR45453:SF2">
    <property type="entry name" value="HISTIDINE KINASE"/>
    <property type="match status" value="1"/>
</dbReference>
<dbReference type="RefSeq" id="WP_101263235.1">
    <property type="nucleotide sequence ID" value="NZ_MVDD01000022.1"/>
</dbReference>
<evidence type="ECO:0000313" key="14">
    <source>
        <dbReference type="Proteomes" id="UP000233535"/>
    </source>
</evidence>
<evidence type="ECO:0000256" key="2">
    <source>
        <dbReference type="ARBA" id="ARBA00004651"/>
    </source>
</evidence>
<dbReference type="SUPFAM" id="SSF47384">
    <property type="entry name" value="Homodimeric domain of signal transducing histidine kinase"/>
    <property type="match status" value="1"/>
</dbReference>
<dbReference type="Pfam" id="PF02518">
    <property type="entry name" value="HATPase_c"/>
    <property type="match status" value="1"/>
</dbReference>
<dbReference type="InterPro" id="IPR036890">
    <property type="entry name" value="HATPase_C_sf"/>
</dbReference>
<dbReference type="FunFam" id="3.30.565.10:FF:000006">
    <property type="entry name" value="Sensor histidine kinase WalK"/>
    <property type="match status" value="1"/>
</dbReference>
<keyword evidence="4" id="KW-1003">Cell membrane</keyword>
<dbReference type="InterPro" id="IPR036097">
    <property type="entry name" value="HisK_dim/P_sf"/>
</dbReference>
<keyword evidence="14" id="KW-1185">Reference proteome</keyword>
<dbReference type="Gene3D" id="3.30.565.10">
    <property type="entry name" value="Histidine kinase-like ATPase, C-terminal domain"/>
    <property type="match status" value="1"/>
</dbReference>
<feature type="domain" description="Histidine kinase" evidence="12">
    <location>
        <begin position="247"/>
        <end position="458"/>
    </location>
</feature>
<dbReference type="PROSITE" id="PS50109">
    <property type="entry name" value="HIS_KIN"/>
    <property type="match status" value="1"/>
</dbReference>
<evidence type="ECO:0000256" key="4">
    <source>
        <dbReference type="ARBA" id="ARBA00022475"/>
    </source>
</evidence>
<organism evidence="13 14">
    <name type="scientific">Labilibaculum filiforme</name>
    <dbReference type="NCBI Taxonomy" id="1940526"/>
    <lineage>
        <taxon>Bacteria</taxon>
        <taxon>Pseudomonadati</taxon>
        <taxon>Bacteroidota</taxon>
        <taxon>Bacteroidia</taxon>
        <taxon>Marinilabiliales</taxon>
        <taxon>Marinifilaceae</taxon>
        <taxon>Labilibaculum</taxon>
    </lineage>
</organism>
<comment type="subcellular location">
    <subcellularLocation>
        <location evidence="2">Cell membrane</location>
        <topology evidence="2">Multi-pass membrane protein</topology>
    </subcellularLocation>
</comment>
<dbReference type="Proteomes" id="UP000233535">
    <property type="component" value="Unassembled WGS sequence"/>
</dbReference>
<dbReference type="GO" id="GO:0004721">
    <property type="term" value="F:phosphoprotein phosphatase activity"/>
    <property type="evidence" value="ECO:0007669"/>
    <property type="project" value="TreeGrafter"/>
</dbReference>
<evidence type="ECO:0000256" key="1">
    <source>
        <dbReference type="ARBA" id="ARBA00000085"/>
    </source>
</evidence>
<evidence type="ECO:0000256" key="3">
    <source>
        <dbReference type="ARBA" id="ARBA00012438"/>
    </source>
</evidence>
<dbReference type="AlphaFoldDB" id="A0A2N3HRL4"/>
<reference evidence="13 14" key="1">
    <citation type="journal article" date="2017" name="Front. Microbiol.">
        <title>Labilibaculum manganireducens gen. nov., sp. nov. and Labilibaculum filiforme sp. nov., Novel Bacteroidetes Isolated from Subsurface Sediments of the Baltic Sea.</title>
        <authorList>
            <person name="Vandieken V."/>
            <person name="Marshall I.P."/>
            <person name="Niemann H."/>
            <person name="Engelen B."/>
            <person name="Cypionka H."/>
        </authorList>
    </citation>
    <scope>NUCLEOTIDE SEQUENCE [LARGE SCALE GENOMIC DNA]</scope>
    <source>
        <strain evidence="13 14">59.16B</strain>
    </source>
</reference>
<dbReference type="GO" id="GO:0016036">
    <property type="term" value="P:cellular response to phosphate starvation"/>
    <property type="evidence" value="ECO:0007669"/>
    <property type="project" value="TreeGrafter"/>
</dbReference>
<evidence type="ECO:0000259" key="12">
    <source>
        <dbReference type="PROSITE" id="PS50109"/>
    </source>
</evidence>
<keyword evidence="8" id="KW-0418">Kinase</keyword>
<keyword evidence="6" id="KW-0808">Transferase</keyword>
<keyword evidence="10 11" id="KW-0472">Membrane</keyword>
<name>A0A2N3HRL4_9BACT</name>
<dbReference type="InterPro" id="IPR050351">
    <property type="entry name" value="BphY/WalK/GraS-like"/>
</dbReference>
<dbReference type="GO" id="GO:0005886">
    <property type="term" value="C:plasma membrane"/>
    <property type="evidence" value="ECO:0007669"/>
    <property type="project" value="UniProtKB-SubCell"/>
</dbReference>
<dbReference type="SUPFAM" id="SSF55874">
    <property type="entry name" value="ATPase domain of HSP90 chaperone/DNA topoisomerase II/histidine kinase"/>
    <property type="match status" value="1"/>
</dbReference>
<dbReference type="InterPro" id="IPR003661">
    <property type="entry name" value="HisK_dim/P_dom"/>
</dbReference>
<dbReference type="CDD" id="cd00075">
    <property type="entry name" value="HATPase"/>
    <property type="match status" value="1"/>
</dbReference>
<keyword evidence="5" id="KW-0597">Phosphoprotein</keyword>
<evidence type="ECO:0000256" key="8">
    <source>
        <dbReference type="ARBA" id="ARBA00022777"/>
    </source>
</evidence>
<evidence type="ECO:0000256" key="11">
    <source>
        <dbReference type="SAM" id="Phobius"/>
    </source>
</evidence>
<dbReference type="InterPro" id="IPR003594">
    <property type="entry name" value="HATPase_dom"/>
</dbReference>
<evidence type="ECO:0000256" key="5">
    <source>
        <dbReference type="ARBA" id="ARBA00022553"/>
    </source>
</evidence>
<comment type="caution">
    <text evidence="13">The sequence shown here is derived from an EMBL/GenBank/DDBJ whole genome shotgun (WGS) entry which is preliminary data.</text>
</comment>
<comment type="catalytic activity">
    <reaction evidence="1">
        <text>ATP + protein L-histidine = ADP + protein N-phospho-L-histidine.</text>
        <dbReference type="EC" id="2.7.13.3"/>
    </reaction>
</comment>
<dbReference type="CDD" id="cd00082">
    <property type="entry name" value="HisKA"/>
    <property type="match status" value="1"/>
</dbReference>
<gene>
    <name evidence="13" type="ORF">BZG02_18460</name>
</gene>
<dbReference type="EC" id="2.7.13.3" evidence="3"/>
<dbReference type="PRINTS" id="PR00344">
    <property type="entry name" value="BCTRLSENSOR"/>
</dbReference>
<dbReference type="InterPro" id="IPR005467">
    <property type="entry name" value="His_kinase_dom"/>
</dbReference>
<evidence type="ECO:0000256" key="7">
    <source>
        <dbReference type="ARBA" id="ARBA00022692"/>
    </source>
</evidence>
<dbReference type="OrthoDB" id="1112780at2"/>
<sequence>MKNKFFKRLGVMSVLVLAILIGSQGLWLWQQLEQEKQTFTSKLESSLQGMINFHALQGYSTPNLTKPDVAIILMDETANEEIGKDTSAELGRSEINTKNYIPDFALGKLIEASFTDISLGKGKFHLYVVDSLLQNNFPEFEKIQAYRMQLLKNDLAMDSLHMGKEMDKKWGNSPSTLHVRIPLGTKGSYVFIADFQLKTFPFLRGMVYSIGISALAVVLVAIFLLWLLWKLQQQMAQLQWRERAVSGMVHDLKSPLSYVYTLLDYLASKEQLPAMQQQLRNASSNVSKLTHKMEILLTLFRSKKKKIVLEVTLFNLAKKCRDLLSESELVYQDKQAECKLSIPENLDIYVDPLYFEAALRNLLDNAFKYSDACVKLEIKAIREKKYLHICVTDSGKGIPKKEQRKIFKEFYRADNNSKGHGIGLAFTQQIVKAHKGRVRLESKLGEGSTFSIVLPGKVII</sequence>
<keyword evidence="9 11" id="KW-1133">Transmembrane helix</keyword>
<dbReference type="EMBL" id="MVDD01000022">
    <property type="protein sequence ID" value="PKQ60705.1"/>
    <property type="molecule type" value="Genomic_DNA"/>
</dbReference>
<evidence type="ECO:0000256" key="9">
    <source>
        <dbReference type="ARBA" id="ARBA00022989"/>
    </source>
</evidence>
<keyword evidence="7 11" id="KW-0812">Transmembrane</keyword>
<dbReference type="PANTHER" id="PTHR45453">
    <property type="entry name" value="PHOSPHATE REGULON SENSOR PROTEIN PHOR"/>
    <property type="match status" value="1"/>
</dbReference>
<evidence type="ECO:0000256" key="6">
    <source>
        <dbReference type="ARBA" id="ARBA00022679"/>
    </source>
</evidence>
<feature type="transmembrane region" description="Helical" evidence="11">
    <location>
        <begin position="206"/>
        <end position="229"/>
    </location>
</feature>
<dbReference type="InterPro" id="IPR004358">
    <property type="entry name" value="Sig_transdc_His_kin-like_C"/>
</dbReference>
<dbReference type="SMART" id="SM00387">
    <property type="entry name" value="HATPase_c"/>
    <property type="match status" value="1"/>
</dbReference>
<protein>
    <recommendedName>
        <fullName evidence="3">histidine kinase</fullName>
        <ecNumber evidence="3">2.7.13.3</ecNumber>
    </recommendedName>
</protein>